<organism evidence="3 4">
    <name type="scientific">Amycolatopsis vastitatis</name>
    <dbReference type="NCBI Taxonomy" id="1905142"/>
    <lineage>
        <taxon>Bacteria</taxon>
        <taxon>Bacillati</taxon>
        <taxon>Actinomycetota</taxon>
        <taxon>Actinomycetes</taxon>
        <taxon>Pseudonocardiales</taxon>
        <taxon>Pseudonocardiaceae</taxon>
        <taxon>Amycolatopsis</taxon>
    </lineage>
</organism>
<dbReference type="PIRSF" id="PIRSF000429">
    <property type="entry name" value="Ac-CoA_Ac_transf"/>
    <property type="match status" value="1"/>
</dbReference>
<dbReference type="PANTHER" id="PTHR42870">
    <property type="entry name" value="ACETYL-COA C-ACETYLTRANSFERASE"/>
    <property type="match status" value="1"/>
</dbReference>
<dbReference type="OrthoDB" id="9785768at2"/>
<dbReference type="InterPro" id="IPR016039">
    <property type="entry name" value="Thiolase-like"/>
</dbReference>
<reference evidence="4" key="1">
    <citation type="submission" date="2017-07" db="EMBL/GenBank/DDBJ databases">
        <title>Comparative genome mining reveals phylogenetic distribution patterns of secondary metabolites in Amycolatopsis.</title>
        <authorList>
            <person name="Adamek M."/>
            <person name="Alanjary M."/>
            <person name="Sales-Ortells H."/>
            <person name="Goodfellow M."/>
            <person name="Bull A.T."/>
            <person name="Kalinowski J."/>
            <person name="Ziemert N."/>
        </authorList>
    </citation>
    <scope>NUCLEOTIDE SEQUENCE [LARGE SCALE GENOMIC DNA]</scope>
    <source>
        <strain evidence="4">H5</strain>
    </source>
</reference>
<dbReference type="RefSeq" id="WP_093950579.1">
    <property type="nucleotide sequence ID" value="NZ_NMUL01000030.1"/>
</dbReference>
<dbReference type="InterPro" id="IPR020616">
    <property type="entry name" value="Thiolase_N"/>
</dbReference>
<sequence>MTDDVLICGAARTPFGRSERSGREHAVAAATAALADAGIPWSRVGAAFGGSDAAGLADTLVADLGLTGLPFVNVKNGCATGGSALVSAVNAIRGGMADVVLVVGFDKHPRGAFDPRPEDWGLDDAYGRDGLMVTTQFFGVKIQRYAHDFGITPRTLALVAEKAYRNGSLTPEAWRRKEIGADEILASGMVNDPLTRFMFCSPGEGSAALVLCSPSVPTRDAVTLRSAVVRTRRRGSFEVFSPVLEAGEPTSVSRDAAAAAFEAAGLGPSDVDVIQLQDTESGAEVMHLAECGFCEDGEQEKLIADRATEIDGPLPVNTDGGCIANGEPIGASGLRQVYEVVQQLRGRAGARQVPGEPRIGFTHVYGAPGVSACTVLAR</sequence>
<feature type="domain" description="Thiolase N-terminal" evidence="1">
    <location>
        <begin position="5"/>
        <end position="174"/>
    </location>
</feature>
<evidence type="ECO:0000313" key="4">
    <source>
        <dbReference type="Proteomes" id="UP000215199"/>
    </source>
</evidence>
<gene>
    <name evidence="3" type="ORF">CF165_28155</name>
</gene>
<dbReference type="CDD" id="cd00829">
    <property type="entry name" value="SCP-x_thiolase"/>
    <property type="match status" value="1"/>
</dbReference>
<keyword evidence="4" id="KW-1185">Reference proteome</keyword>
<accession>A0A229T0E8</accession>
<keyword evidence="3" id="KW-0808">Transferase</keyword>
<dbReference type="PANTHER" id="PTHR42870:SF1">
    <property type="entry name" value="NON-SPECIFIC LIPID-TRANSFER PROTEIN-LIKE 2"/>
    <property type="match status" value="1"/>
</dbReference>
<dbReference type="Gene3D" id="3.40.47.10">
    <property type="match status" value="1"/>
</dbReference>
<comment type="caution">
    <text evidence="3">The sequence shown here is derived from an EMBL/GenBank/DDBJ whole genome shotgun (WGS) entry which is preliminary data.</text>
</comment>
<evidence type="ECO:0000259" key="1">
    <source>
        <dbReference type="Pfam" id="PF00108"/>
    </source>
</evidence>
<name>A0A229T0E8_9PSEU</name>
<proteinExistence type="predicted"/>
<dbReference type="SUPFAM" id="SSF53901">
    <property type="entry name" value="Thiolase-like"/>
    <property type="match status" value="2"/>
</dbReference>
<protein>
    <submittedName>
        <fullName evidence="3">Acetyl-CoA acetyltransferase</fullName>
    </submittedName>
</protein>
<dbReference type="AlphaFoldDB" id="A0A229T0E8"/>
<dbReference type="Pfam" id="PF00108">
    <property type="entry name" value="Thiolase_N"/>
    <property type="match status" value="1"/>
</dbReference>
<dbReference type="GO" id="GO:0016747">
    <property type="term" value="F:acyltransferase activity, transferring groups other than amino-acyl groups"/>
    <property type="evidence" value="ECO:0007669"/>
    <property type="project" value="InterPro"/>
</dbReference>
<dbReference type="Proteomes" id="UP000215199">
    <property type="component" value="Unassembled WGS sequence"/>
</dbReference>
<feature type="domain" description="Thiolase C-terminal" evidence="2">
    <location>
        <begin position="252"/>
        <end position="375"/>
    </location>
</feature>
<dbReference type="InterPro" id="IPR002155">
    <property type="entry name" value="Thiolase"/>
</dbReference>
<dbReference type="InterPro" id="IPR055140">
    <property type="entry name" value="Thiolase_C_2"/>
</dbReference>
<dbReference type="Pfam" id="PF22691">
    <property type="entry name" value="Thiolase_C_1"/>
    <property type="match status" value="1"/>
</dbReference>
<evidence type="ECO:0000259" key="2">
    <source>
        <dbReference type="Pfam" id="PF22691"/>
    </source>
</evidence>
<evidence type="ECO:0000313" key="3">
    <source>
        <dbReference type="EMBL" id="OXM64209.1"/>
    </source>
</evidence>
<dbReference type="EMBL" id="NMUL01000030">
    <property type="protein sequence ID" value="OXM64209.1"/>
    <property type="molecule type" value="Genomic_DNA"/>
</dbReference>